<proteinExistence type="predicted"/>
<dbReference type="GO" id="GO:0005886">
    <property type="term" value="C:plasma membrane"/>
    <property type="evidence" value="ECO:0007669"/>
    <property type="project" value="TreeGrafter"/>
</dbReference>
<evidence type="ECO:0000256" key="3">
    <source>
        <dbReference type="ARBA" id="ARBA00022989"/>
    </source>
</evidence>
<dbReference type="Pfam" id="PF06396">
    <property type="entry name" value="AGTRAP"/>
    <property type="match status" value="1"/>
</dbReference>
<accession>A0A5E4N7U4</accession>
<name>A0A5E4N7U4_9HEMI</name>
<reference evidence="7 8" key="1">
    <citation type="submission" date="2019-08" db="EMBL/GenBank/DDBJ databases">
        <authorList>
            <person name="Alioto T."/>
            <person name="Alioto T."/>
            <person name="Gomez Garrido J."/>
        </authorList>
    </citation>
    <scope>NUCLEOTIDE SEQUENCE [LARGE SCALE GENOMIC DNA]</scope>
</reference>
<evidence type="ECO:0000256" key="5">
    <source>
        <dbReference type="SAM" id="MobiDB-lite"/>
    </source>
</evidence>
<sequence>MALDLNQLPALPAKTAFIAHLILITWGVQGRWSPDSFIFYNIIYMGCVLWAMHQTENEKPAQLAISVNLAAVCLDIVTIYCYFPNSFWLSEIFSVICAMGNVVLRFVTLSILSRMCIDSSNGATDGIPPPLQNYISRGTANPQSYEDIDQSTQPQQQTPGNTPFFTPYR</sequence>
<comment type="subcellular location">
    <subcellularLocation>
        <location evidence="1">Membrane</location>
        <topology evidence="1">Multi-pass membrane protein</topology>
    </subcellularLocation>
</comment>
<evidence type="ECO:0000313" key="8">
    <source>
        <dbReference type="Proteomes" id="UP000325440"/>
    </source>
</evidence>
<dbReference type="AlphaFoldDB" id="A0A5E4N7U4"/>
<organism evidence="7 8">
    <name type="scientific">Cinara cedri</name>
    <dbReference type="NCBI Taxonomy" id="506608"/>
    <lineage>
        <taxon>Eukaryota</taxon>
        <taxon>Metazoa</taxon>
        <taxon>Ecdysozoa</taxon>
        <taxon>Arthropoda</taxon>
        <taxon>Hexapoda</taxon>
        <taxon>Insecta</taxon>
        <taxon>Pterygota</taxon>
        <taxon>Neoptera</taxon>
        <taxon>Paraneoptera</taxon>
        <taxon>Hemiptera</taxon>
        <taxon>Sternorrhyncha</taxon>
        <taxon>Aphidomorpha</taxon>
        <taxon>Aphidoidea</taxon>
        <taxon>Aphididae</taxon>
        <taxon>Lachninae</taxon>
        <taxon>Cinara</taxon>
    </lineage>
</organism>
<feature type="transmembrane region" description="Helical" evidence="6">
    <location>
        <begin position="37"/>
        <end position="53"/>
    </location>
</feature>
<feature type="transmembrane region" description="Helical" evidence="6">
    <location>
        <begin position="65"/>
        <end position="86"/>
    </location>
</feature>
<keyword evidence="7" id="KW-0675">Receptor</keyword>
<dbReference type="OrthoDB" id="8191171at2759"/>
<evidence type="ECO:0000313" key="7">
    <source>
        <dbReference type="EMBL" id="VVC40818.1"/>
    </source>
</evidence>
<dbReference type="Proteomes" id="UP000325440">
    <property type="component" value="Unassembled WGS sequence"/>
</dbReference>
<dbReference type="SMART" id="SM00805">
    <property type="entry name" value="AGTRAP"/>
    <property type="match status" value="1"/>
</dbReference>
<dbReference type="PANTHER" id="PTHR16521:SF3">
    <property type="entry name" value="TYPE-1 ANGIOTENSIN II RECEPTOR-ASSOCIATED PROTEIN"/>
    <property type="match status" value="1"/>
</dbReference>
<feature type="compositionally biased region" description="Low complexity" evidence="5">
    <location>
        <begin position="152"/>
        <end position="169"/>
    </location>
</feature>
<keyword evidence="8" id="KW-1185">Reference proteome</keyword>
<feature type="region of interest" description="Disordered" evidence="5">
    <location>
        <begin position="144"/>
        <end position="169"/>
    </location>
</feature>
<dbReference type="GO" id="GO:0038166">
    <property type="term" value="P:angiotensin-activated signaling pathway"/>
    <property type="evidence" value="ECO:0007669"/>
    <property type="project" value="InterPro"/>
</dbReference>
<dbReference type="InterPro" id="IPR009436">
    <property type="entry name" value="AGTRAP"/>
</dbReference>
<evidence type="ECO:0000256" key="6">
    <source>
        <dbReference type="SAM" id="Phobius"/>
    </source>
</evidence>
<gene>
    <name evidence="7" type="ORF">CINCED_3A014940</name>
</gene>
<evidence type="ECO:0000256" key="1">
    <source>
        <dbReference type="ARBA" id="ARBA00004141"/>
    </source>
</evidence>
<keyword evidence="2 6" id="KW-0812">Transmembrane</keyword>
<keyword evidence="3 6" id="KW-1133">Transmembrane helix</keyword>
<protein>
    <submittedName>
        <fullName evidence="7">Type-1 angiotensin II receptor-associated protein</fullName>
    </submittedName>
</protein>
<evidence type="ECO:0000256" key="2">
    <source>
        <dbReference type="ARBA" id="ARBA00022692"/>
    </source>
</evidence>
<feature type="transmembrane region" description="Helical" evidence="6">
    <location>
        <begin position="92"/>
        <end position="112"/>
    </location>
</feature>
<dbReference type="PANTHER" id="PTHR16521">
    <property type="entry name" value="TYPE-1 ANGIOTENSIN II RECEPTOR-ASSOCIATED PROTEIN"/>
    <property type="match status" value="1"/>
</dbReference>
<dbReference type="EMBL" id="CABPRJ010001908">
    <property type="protein sequence ID" value="VVC40818.1"/>
    <property type="molecule type" value="Genomic_DNA"/>
</dbReference>
<keyword evidence="4 6" id="KW-0472">Membrane</keyword>
<evidence type="ECO:0000256" key="4">
    <source>
        <dbReference type="ARBA" id="ARBA00023136"/>
    </source>
</evidence>